<dbReference type="SUPFAM" id="SSF53335">
    <property type="entry name" value="S-adenosyl-L-methionine-dependent methyltransferases"/>
    <property type="match status" value="1"/>
</dbReference>
<dbReference type="EMBL" id="CP070496">
    <property type="protein sequence ID" value="QSB06674.1"/>
    <property type="molecule type" value="Genomic_DNA"/>
</dbReference>
<protein>
    <submittedName>
        <fullName evidence="2">Class I SAM-dependent methyltransferase</fullName>
    </submittedName>
</protein>
<dbReference type="InterPro" id="IPR029063">
    <property type="entry name" value="SAM-dependent_MTases_sf"/>
</dbReference>
<dbReference type="Pfam" id="PF08242">
    <property type="entry name" value="Methyltransf_12"/>
    <property type="match status" value="1"/>
</dbReference>
<organism evidence="2 3">
    <name type="scientific">Natronoglycomyces albus</name>
    <dbReference type="NCBI Taxonomy" id="2811108"/>
    <lineage>
        <taxon>Bacteria</taxon>
        <taxon>Bacillati</taxon>
        <taxon>Actinomycetota</taxon>
        <taxon>Actinomycetes</taxon>
        <taxon>Glycomycetales</taxon>
        <taxon>Glycomycetaceae</taxon>
        <taxon>Natronoglycomyces</taxon>
    </lineage>
</organism>
<dbReference type="RefSeq" id="WP_213172685.1">
    <property type="nucleotide sequence ID" value="NZ_CP070496.1"/>
</dbReference>
<dbReference type="Proteomes" id="UP000662939">
    <property type="component" value="Chromosome"/>
</dbReference>
<sequence>MIDREAVSAAADAAWRGGPVAGPQLASARDRAALLSMHAALHCLAPTQRFDAASLARKGGVAARHAPIVDRWLEELAAHDIVRRHEQQWEWNAEPPARQAVDAAWQTARELAPRRGEGRALTDFFARCAEHWRELLTDTIGAQTLLFEDEAITTEIYQTNAASRYTNAAAAEALAQCLEQHHGPTAPSALEIGGGMGGTTDVVLDRIRHLAADYHFTDVSRWFLERGRDRWAGRCGLTTGFFDINDPAAWESPPRRFDVVLAANVFHNAHDPAMLSRRLRSVANDSGHLVMIETHIEHLPLLMSMRFLMSPPTAKVPFTDERANNGRIFLPMSQWRQHLQDNGWTVLDLVPTDPAETESDQLAHPVARFGQHVLIAAAAKE</sequence>
<evidence type="ECO:0000313" key="2">
    <source>
        <dbReference type="EMBL" id="QSB06674.1"/>
    </source>
</evidence>
<keyword evidence="3" id="KW-1185">Reference proteome</keyword>
<dbReference type="Gene3D" id="3.40.50.150">
    <property type="entry name" value="Vaccinia Virus protein VP39"/>
    <property type="match status" value="1"/>
</dbReference>
<accession>A0A895XMU6</accession>
<dbReference type="KEGG" id="nav:JQS30_07210"/>
<dbReference type="GO" id="GO:0008168">
    <property type="term" value="F:methyltransferase activity"/>
    <property type="evidence" value="ECO:0007669"/>
    <property type="project" value="UniProtKB-KW"/>
</dbReference>
<proteinExistence type="predicted"/>
<dbReference type="InterPro" id="IPR013217">
    <property type="entry name" value="Methyltransf_12"/>
</dbReference>
<name>A0A895XMU6_9ACTN</name>
<evidence type="ECO:0000259" key="1">
    <source>
        <dbReference type="Pfam" id="PF08242"/>
    </source>
</evidence>
<gene>
    <name evidence="2" type="ORF">JQS30_07210</name>
</gene>
<dbReference type="CDD" id="cd02440">
    <property type="entry name" value="AdoMet_MTases"/>
    <property type="match status" value="1"/>
</dbReference>
<keyword evidence="2" id="KW-0808">Transferase</keyword>
<reference evidence="2" key="1">
    <citation type="submission" date="2021-02" db="EMBL/GenBank/DDBJ databases">
        <title>Natronoglycomyces albus gen. nov., sp. nov, a haloalkaliphilic actinobacterium from a soda solonchak soil.</title>
        <authorList>
            <person name="Sorokin D.Y."/>
            <person name="Khijniak T.V."/>
            <person name="Zakharycheva A.P."/>
            <person name="Boueva O.V."/>
            <person name="Ariskina E.V."/>
            <person name="Hahnke R.L."/>
            <person name="Bunk B."/>
            <person name="Sproer C."/>
            <person name="Schumann P."/>
            <person name="Evtushenko L.I."/>
            <person name="Kublanov I.V."/>
        </authorList>
    </citation>
    <scope>NUCLEOTIDE SEQUENCE</scope>
    <source>
        <strain evidence="2">DSM 106290</strain>
    </source>
</reference>
<keyword evidence="2" id="KW-0489">Methyltransferase</keyword>
<evidence type="ECO:0000313" key="3">
    <source>
        <dbReference type="Proteomes" id="UP000662939"/>
    </source>
</evidence>
<feature type="domain" description="Methyltransferase type 12" evidence="1">
    <location>
        <begin position="190"/>
        <end position="289"/>
    </location>
</feature>
<dbReference type="GO" id="GO:0032259">
    <property type="term" value="P:methylation"/>
    <property type="evidence" value="ECO:0007669"/>
    <property type="project" value="UniProtKB-KW"/>
</dbReference>
<dbReference type="AlphaFoldDB" id="A0A895XMU6"/>